<keyword evidence="4" id="KW-0067">ATP-binding</keyword>
<dbReference type="PANTHER" id="PTHR43382">
    <property type="entry name" value="PROLYL-TRNA SYNTHETASE"/>
    <property type="match status" value="1"/>
</dbReference>
<dbReference type="InterPro" id="IPR016061">
    <property type="entry name" value="Pro-tRNA_ligase_II_C"/>
</dbReference>
<evidence type="ECO:0000256" key="5">
    <source>
        <dbReference type="ARBA" id="ARBA00022917"/>
    </source>
</evidence>
<keyword evidence="9" id="KW-1185">Reference proteome</keyword>
<dbReference type="SUPFAM" id="SSF64586">
    <property type="entry name" value="C-terminal domain of ProRS"/>
    <property type="match status" value="1"/>
</dbReference>
<evidence type="ECO:0000256" key="4">
    <source>
        <dbReference type="ARBA" id="ARBA00022840"/>
    </source>
</evidence>
<dbReference type="EC" id="6.1.1.15" evidence="1"/>
<dbReference type="GO" id="GO:0017101">
    <property type="term" value="C:aminoacyl-tRNA synthetase multienzyme complex"/>
    <property type="evidence" value="ECO:0007669"/>
    <property type="project" value="TreeGrafter"/>
</dbReference>
<dbReference type="FunFam" id="3.30.110.30:FF:000003">
    <property type="entry name" value="Proline--tRNA ligase, cytoplasmic"/>
    <property type="match status" value="1"/>
</dbReference>
<evidence type="ECO:0000256" key="2">
    <source>
        <dbReference type="ARBA" id="ARBA00022598"/>
    </source>
</evidence>
<dbReference type="InterPro" id="IPR006195">
    <property type="entry name" value="aa-tRNA-synth_II"/>
</dbReference>
<dbReference type="Pfam" id="PF03129">
    <property type="entry name" value="HGTP_anticodon"/>
    <property type="match status" value="1"/>
</dbReference>
<keyword evidence="3" id="KW-0547">Nucleotide-binding</keyword>
<name>A0AAV0MUV6_9ROSI</name>
<dbReference type="InterPro" id="IPR036621">
    <property type="entry name" value="Anticodon-bd_dom_sf"/>
</dbReference>
<evidence type="ECO:0000256" key="3">
    <source>
        <dbReference type="ARBA" id="ARBA00022741"/>
    </source>
</evidence>
<dbReference type="GO" id="GO:0006433">
    <property type="term" value="P:prolyl-tRNA aminoacylation"/>
    <property type="evidence" value="ECO:0007669"/>
    <property type="project" value="InterPro"/>
</dbReference>
<dbReference type="Gene3D" id="3.40.50.800">
    <property type="entry name" value="Anticodon-binding domain"/>
    <property type="match status" value="1"/>
</dbReference>
<proteinExistence type="predicted"/>
<comment type="caution">
    <text evidence="8">The sequence shown here is derived from an EMBL/GenBank/DDBJ whole genome shotgun (WGS) entry which is preliminary data.</text>
</comment>
<reference evidence="8" key="1">
    <citation type="submission" date="2022-08" db="EMBL/GenBank/DDBJ databases">
        <authorList>
            <person name="Gutierrez-Valencia J."/>
        </authorList>
    </citation>
    <scope>NUCLEOTIDE SEQUENCE</scope>
</reference>
<accession>A0AAV0MUV6</accession>
<dbReference type="PROSITE" id="PS50862">
    <property type="entry name" value="AA_TRNA_LIGASE_II"/>
    <property type="match status" value="1"/>
</dbReference>
<dbReference type="EMBL" id="CAMGYJ010000007">
    <property type="protein sequence ID" value="CAI0450306.1"/>
    <property type="molecule type" value="Genomic_DNA"/>
</dbReference>
<keyword evidence="2" id="KW-0436">Ligase</keyword>
<keyword evidence="6" id="KW-0030">Aminoacyl-tRNA synthetase</keyword>
<dbReference type="FunFam" id="3.40.50.800:FF:000005">
    <property type="entry name" value="bifunctional glutamate/proline--tRNA ligase"/>
    <property type="match status" value="1"/>
</dbReference>
<dbReference type="AlphaFoldDB" id="A0AAV0MUV6"/>
<dbReference type="InterPro" id="IPR004499">
    <property type="entry name" value="Pro-tRNA-ligase_IIa_arc-type"/>
</dbReference>
<evidence type="ECO:0000313" key="8">
    <source>
        <dbReference type="EMBL" id="CAI0450306.1"/>
    </source>
</evidence>
<dbReference type="InterPro" id="IPR004154">
    <property type="entry name" value="Anticodon-bd"/>
</dbReference>
<gene>
    <name evidence="8" type="ORF">LITE_LOCUS30468</name>
</gene>
<dbReference type="Proteomes" id="UP001154282">
    <property type="component" value="Unassembled WGS sequence"/>
</dbReference>
<dbReference type="InterPro" id="IPR045864">
    <property type="entry name" value="aa-tRNA-synth_II/BPL/LPL"/>
</dbReference>
<dbReference type="SUPFAM" id="SSF55681">
    <property type="entry name" value="Class II aaRS and biotin synthetases"/>
    <property type="match status" value="1"/>
</dbReference>
<dbReference type="GO" id="GO:0005524">
    <property type="term" value="F:ATP binding"/>
    <property type="evidence" value="ECO:0007669"/>
    <property type="project" value="UniProtKB-KW"/>
</dbReference>
<dbReference type="SUPFAM" id="SSF52954">
    <property type="entry name" value="Class II aaRS ABD-related"/>
    <property type="match status" value="1"/>
</dbReference>
<organism evidence="8 9">
    <name type="scientific">Linum tenue</name>
    <dbReference type="NCBI Taxonomy" id="586396"/>
    <lineage>
        <taxon>Eukaryota</taxon>
        <taxon>Viridiplantae</taxon>
        <taxon>Streptophyta</taxon>
        <taxon>Embryophyta</taxon>
        <taxon>Tracheophyta</taxon>
        <taxon>Spermatophyta</taxon>
        <taxon>Magnoliopsida</taxon>
        <taxon>eudicotyledons</taxon>
        <taxon>Gunneridae</taxon>
        <taxon>Pentapetalae</taxon>
        <taxon>rosids</taxon>
        <taxon>fabids</taxon>
        <taxon>Malpighiales</taxon>
        <taxon>Linaceae</taxon>
        <taxon>Linum</taxon>
    </lineage>
</organism>
<dbReference type="InterPro" id="IPR017449">
    <property type="entry name" value="Pro-tRNA_synth_II"/>
</dbReference>
<dbReference type="Pfam" id="PF09180">
    <property type="entry name" value="ProRS-C_1"/>
    <property type="match status" value="1"/>
</dbReference>
<evidence type="ECO:0000256" key="6">
    <source>
        <dbReference type="ARBA" id="ARBA00023146"/>
    </source>
</evidence>
<dbReference type="Gene3D" id="3.30.930.10">
    <property type="entry name" value="Bira Bifunctional Protein, Domain 2"/>
    <property type="match status" value="2"/>
</dbReference>
<evidence type="ECO:0000313" key="9">
    <source>
        <dbReference type="Proteomes" id="UP001154282"/>
    </source>
</evidence>
<dbReference type="GO" id="GO:0004827">
    <property type="term" value="F:proline-tRNA ligase activity"/>
    <property type="evidence" value="ECO:0007669"/>
    <property type="project" value="UniProtKB-EC"/>
</dbReference>
<dbReference type="Gene3D" id="3.30.110.30">
    <property type="entry name" value="C-terminal domain of ProRS"/>
    <property type="match status" value="1"/>
</dbReference>
<dbReference type="CDD" id="cd00862">
    <property type="entry name" value="ProRS_anticodon_zinc"/>
    <property type="match status" value="1"/>
</dbReference>
<evidence type="ECO:0000259" key="7">
    <source>
        <dbReference type="PROSITE" id="PS50862"/>
    </source>
</evidence>
<dbReference type="GO" id="GO:0005737">
    <property type="term" value="C:cytoplasm"/>
    <property type="evidence" value="ECO:0007669"/>
    <property type="project" value="InterPro"/>
</dbReference>
<protein>
    <recommendedName>
        <fullName evidence="1">proline--tRNA ligase</fullName>
        <ecNumber evidence="1">6.1.1.15</ecNumber>
    </recommendedName>
</protein>
<dbReference type="FunFam" id="3.30.930.10:FF:000215">
    <property type="entry name" value="Proline--tRNA ligase cytoplasmic"/>
    <property type="match status" value="1"/>
</dbReference>
<keyword evidence="5" id="KW-0648">Protein biosynthesis</keyword>
<evidence type="ECO:0000256" key="1">
    <source>
        <dbReference type="ARBA" id="ARBA00012831"/>
    </source>
</evidence>
<dbReference type="PANTHER" id="PTHR43382:SF2">
    <property type="entry name" value="BIFUNCTIONAL GLUTAMATE_PROLINE--TRNA LIGASE"/>
    <property type="match status" value="1"/>
</dbReference>
<dbReference type="SMART" id="SM00946">
    <property type="entry name" value="ProRS-C_1"/>
    <property type="match status" value="1"/>
</dbReference>
<feature type="domain" description="Aminoacyl-transfer RNA synthetases class-II family profile" evidence="7">
    <location>
        <begin position="89"/>
        <end position="228"/>
    </location>
</feature>
<sequence>MCDEKKEKKKKETGLGLSVKKDENFGEWYSQVVVNGELINYDGKIAGCYVLRPSAVSVWRTMKDFFEAEIEKMEVEEYKFPMFISDSNLQKEKDHLQDFAPEEGHTAFATKEEADAEVLQILELYRRIYEEFLAVPVVKGQKTEKETFPGADYTTSIEAFIPEAGRGIQGATSHSLGHNFAKPEMFDIKFQDAKGETKMVWQNSWGYSIRTIGVMVMVHGDDKGLVIPPRVAKYKAVVVPVPSKDAADVRGIFDACAATAKALENAGVKRVKIDLKDNYSPGWKYSRYELLGVPLRIEIGRNELAKQQVCCVRRDNNSKSYVKRDEGLAEEVKKLLDDIQQSMFDAAKKKRDACVQVVKTWDEFKAALAQKKMILAPWCDEEEVEKEIKERIKDEEGGTVKSLCTPFEQPELHEGTLCFATGKPAKKWTYWGRSF</sequence>